<feature type="compositionally biased region" description="Polar residues" evidence="1">
    <location>
        <begin position="137"/>
        <end position="146"/>
    </location>
</feature>
<evidence type="ECO:0000256" key="1">
    <source>
        <dbReference type="SAM" id="MobiDB-lite"/>
    </source>
</evidence>
<dbReference type="AlphaFoldDB" id="A0AAU7CKZ5"/>
<keyword evidence="2" id="KW-0812">Transmembrane</keyword>
<keyword evidence="2" id="KW-1133">Transmembrane helix</keyword>
<evidence type="ECO:0000256" key="2">
    <source>
        <dbReference type="SAM" id="Phobius"/>
    </source>
</evidence>
<proteinExistence type="predicted"/>
<organism evidence="3">
    <name type="scientific">Singulisphaera sp. Ch08</name>
    <dbReference type="NCBI Taxonomy" id="3120278"/>
    <lineage>
        <taxon>Bacteria</taxon>
        <taxon>Pseudomonadati</taxon>
        <taxon>Planctomycetota</taxon>
        <taxon>Planctomycetia</taxon>
        <taxon>Isosphaerales</taxon>
        <taxon>Isosphaeraceae</taxon>
        <taxon>Singulisphaera</taxon>
    </lineage>
</organism>
<name>A0AAU7CKZ5_9BACT</name>
<sequence>MASSRRQQSTLAKIMTVNVVLAVLLTAFRLGPAALAPYCLALLYVTIGLLLSLLITVPLDAILGIPCPYCQKRTLRRLALPFNFVSYYQCAACKTRCKRVLPLSRWRDASGPEDDAKYRRKSPAGKWLGYALPVATTDDSTCSGTLLRSKRRRTETPRAGEMPPES</sequence>
<dbReference type="RefSeq" id="WP_406698931.1">
    <property type="nucleotide sequence ID" value="NZ_CP155447.1"/>
</dbReference>
<dbReference type="EMBL" id="CP155447">
    <property type="protein sequence ID" value="XBH06079.1"/>
    <property type="molecule type" value="Genomic_DNA"/>
</dbReference>
<keyword evidence="2" id="KW-0472">Membrane</keyword>
<evidence type="ECO:0000313" key="3">
    <source>
        <dbReference type="EMBL" id="XBH06079.1"/>
    </source>
</evidence>
<feature type="region of interest" description="Disordered" evidence="1">
    <location>
        <begin position="137"/>
        <end position="166"/>
    </location>
</feature>
<feature type="transmembrane region" description="Helical" evidence="2">
    <location>
        <begin position="45"/>
        <end position="67"/>
    </location>
</feature>
<reference evidence="3" key="1">
    <citation type="submission" date="2024-05" db="EMBL/GenBank/DDBJ databases">
        <title>Planctomycetes of the genus Singulisphaera possess chitinolytic capabilities.</title>
        <authorList>
            <person name="Ivanova A."/>
        </authorList>
    </citation>
    <scope>NUCLEOTIDE SEQUENCE</scope>
    <source>
        <strain evidence="3">Ch08T</strain>
    </source>
</reference>
<gene>
    <name evidence="3" type="ORF">V5E97_08590</name>
</gene>
<accession>A0AAU7CKZ5</accession>
<protein>
    <submittedName>
        <fullName evidence="3">Uncharacterized protein</fullName>
    </submittedName>
</protein>